<evidence type="ECO:0000313" key="3">
    <source>
        <dbReference type="EMBL" id="CEG13479.1"/>
    </source>
</evidence>
<keyword evidence="1" id="KW-0812">Transmembrane</keyword>
<dbReference type="EMBL" id="CCXY01000335">
    <property type="protein sequence ID" value="CEG13479.1"/>
    <property type="molecule type" value="Genomic_DNA"/>
</dbReference>
<feature type="transmembrane region" description="Helical" evidence="1">
    <location>
        <begin position="15"/>
        <end position="32"/>
    </location>
</feature>
<dbReference type="GO" id="GO:0004803">
    <property type="term" value="F:transposase activity"/>
    <property type="evidence" value="ECO:0007669"/>
    <property type="project" value="InterPro"/>
</dbReference>
<sequence>MNELTDSQLKKGFETNYVAGFLIIPYLMLFCIPEIVEKLGIKRNGISVLKMLMVLVNMRFFGTKRISYLNTLNNSEDKGFALLCGISKVVDSSLMYRFRDIITQDQIDCFTTEIGKRATALGLIIGRILNIDTHTSPFYGQAEAKKTKIGSKNKVMKAIVTLFVQDQETQRMIYHTSNFKNMKLGLMLLPLLKKIEKITGKMPEHLLFDLGFWNGVVFKCLDRMDVKFTTLYKQYPKNLMNIKKIMITNLFKPIKFTALTRKRLKAFIIDTKTNCISGYNGRELRIIVMKIKWKRKWKIVTFLTNDFSSSGVEIIERYSKRWRIENWFSESMDHLHLDALSSPKPKDHDLLSACRVLIDDTMTLLKYDAGKKFANMGNNRFFREVLGNGKLKAHIQLHGDTIVVRFKPFDKQYVLEPLFENINEKLENIEVDQRIPWLNNHKIKIEFEK</sequence>
<protein>
    <recommendedName>
        <fullName evidence="2">Transposase IS4-like domain-containing protein</fullName>
    </recommendedName>
</protein>
<dbReference type="AlphaFoldDB" id="A0A098ED83"/>
<organism evidence="3">
    <name type="scientific">groundwater metagenome</name>
    <dbReference type="NCBI Taxonomy" id="717931"/>
    <lineage>
        <taxon>unclassified sequences</taxon>
        <taxon>metagenomes</taxon>
        <taxon>ecological metagenomes</taxon>
    </lineage>
</organism>
<accession>A0A098ED83</accession>
<reference evidence="3" key="1">
    <citation type="submission" date="2014-09" db="EMBL/GenBank/DDBJ databases">
        <authorList>
            <person name="Probst J Alexander"/>
        </authorList>
    </citation>
    <scope>NUCLEOTIDE SEQUENCE</scope>
</reference>
<keyword evidence="1" id="KW-1133">Transmembrane helix</keyword>
<dbReference type="InterPro" id="IPR002559">
    <property type="entry name" value="Transposase_11"/>
</dbReference>
<gene>
    <name evidence="3" type="ORF">MSIBF_A400006</name>
</gene>
<keyword evidence="1" id="KW-0472">Membrane</keyword>
<evidence type="ECO:0000259" key="2">
    <source>
        <dbReference type="Pfam" id="PF01609"/>
    </source>
</evidence>
<dbReference type="GO" id="GO:0006313">
    <property type="term" value="P:DNA transposition"/>
    <property type="evidence" value="ECO:0007669"/>
    <property type="project" value="InterPro"/>
</dbReference>
<evidence type="ECO:0000256" key="1">
    <source>
        <dbReference type="SAM" id="Phobius"/>
    </source>
</evidence>
<dbReference type="SUPFAM" id="SSF53098">
    <property type="entry name" value="Ribonuclease H-like"/>
    <property type="match status" value="1"/>
</dbReference>
<feature type="domain" description="Transposase IS4-like" evidence="2">
    <location>
        <begin position="191"/>
        <end position="344"/>
    </location>
</feature>
<dbReference type="GO" id="GO:0003677">
    <property type="term" value="F:DNA binding"/>
    <property type="evidence" value="ECO:0007669"/>
    <property type="project" value="InterPro"/>
</dbReference>
<dbReference type="Pfam" id="PF01609">
    <property type="entry name" value="DDE_Tnp_1"/>
    <property type="match status" value="1"/>
</dbReference>
<proteinExistence type="predicted"/>
<dbReference type="InterPro" id="IPR012337">
    <property type="entry name" value="RNaseH-like_sf"/>
</dbReference>
<name>A0A098ED83_9ZZZZ</name>